<proteinExistence type="predicted"/>
<protein>
    <submittedName>
        <fullName evidence="2">Diacylglycerol kinase</fullName>
    </submittedName>
</protein>
<name>A0AC35TTT8_9BILA</name>
<reference evidence="2" key="1">
    <citation type="submission" date="2016-11" db="UniProtKB">
        <authorList>
            <consortium name="WormBaseParasite"/>
        </authorList>
    </citation>
    <scope>IDENTIFICATION</scope>
    <source>
        <strain evidence="2">KR3021</strain>
    </source>
</reference>
<evidence type="ECO:0000313" key="2">
    <source>
        <dbReference type="WBParaSite" id="RSKR_0000412300.1"/>
    </source>
</evidence>
<sequence length="712" mass="80527">MVQPSPDDDAPSSSNQAATTHGDDTTDNGDDVSEETALVKKSTSSSVLSPANTSTSKHFMQRINSLLSRGSSSNRYSSKTSISLPSTPYHKECLEYAKLKQKALHQVEAVWVKTEILDLILTKCDTLNHFTYEQKLRFILEAFDVDEDGMLAKDEVDSLIYQLVKYILKKGYYPDEAEKMLSEERIGYSQTLLISVQELLKVLVGIPTVQAIIGIEDDLKDDGGHVWTYRQYINPHWCGVCHHQVMPYTKRQGLKCKLCPFFCHESCSVDAPLNCVVTIHDPTKDIGYHHWMEFATKKRCSKCYYSVKPFGGKVCRWCNQAYHTKCMKNVKKCTYGESQANILPREWVLKDVEKGKVYLHPLENEHKPLLVLINPKSGGNEGQYVYNQFRRVLNPRQVYSLGNITPDDAIAFFKPVGKFNILVGGGDGSITWVQEALDRAGYKEDRPPMMVMAIGTGNDLSRSLKCGGGLVTINIAKILKSVEKAKIVYLDRWKLDIRNIGESQGFEKAPATIINNYFSIGVDALVCHRFQSRRTAHPDQFQSRARNKLHYFELSATEAFNHTWRNFYDQISVNVNGREVDLKKNNLEGICFLNIEFIHGGTNMAHDNSINCLAATKYALKKVLCLKNDTPNFAPKDIGDGLIEVVGFESMFHLAKIKTGVQPPHYIDQGTEIKITTHQKMPMQIDGEAWIQDCCQITISKHNRVPMLMKKN</sequence>
<accession>A0AC35TTT8</accession>
<evidence type="ECO:0000313" key="1">
    <source>
        <dbReference type="Proteomes" id="UP000095286"/>
    </source>
</evidence>
<dbReference type="WBParaSite" id="RSKR_0000412300.1">
    <property type="protein sequence ID" value="RSKR_0000412300.1"/>
    <property type="gene ID" value="RSKR_0000412300"/>
</dbReference>
<dbReference type="Proteomes" id="UP000095286">
    <property type="component" value="Unplaced"/>
</dbReference>
<organism evidence="1 2">
    <name type="scientific">Rhabditophanes sp. KR3021</name>
    <dbReference type="NCBI Taxonomy" id="114890"/>
    <lineage>
        <taxon>Eukaryota</taxon>
        <taxon>Metazoa</taxon>
        <taxon>Ecdysozoa</taxon>
        <taxon>Nematoda</taxon>
        <taxon>Chromadorea</taxon>
        <taxon>Rhabditida</taxon>
        <taxon>Tylenchina</taxon>
        <taxon>Panagrolaimomorpha</taxon>
        <taxon>Strongyloidoidea</taxon>
        <taxon>Alloionematidae</taxon>
        <taxon>Rhabditophanes</taxon>
    </lineage>
</organism>